<gene>
    <name evidence="6" type="ORF">ACFSC0_10765</name>
</gene>
<dbReference type="InterPro" id="IPR020449">
    <property type="entry name" value="Tscrpt_reg_AraC-type_HTH"/>
</dbReference>
<dbReference type="SMART" id="SM00342">
    <property type="entry name" value="HTH_ARAC"/>
    <property type="match status" value="1"/>
</dbReference>
<dbReference type="SUPFAM" id="SSF51182">
    <property type="entry name" value="RmlC-like cupins"/>
    <property type="match status" value="1"/>
</dbReference>
<dbReference type="PANTHER" id="PTHR11019:SF159">
    <property type="entry name" value="TRANSCRIPTIONAL REGULATOR-RELATED"/>
    <property type="match status" value="1"/>
</dbReference>
<feature type="domain" description="HTH araC/xylS-type" evidence="5">
    <location>
        <begin position="153"/>
        <end position="250"/>
    </location>
</feature>
<organism evidence="6 7">
    <name type="scientific">Phenylobacterium terrae</name>
    <dbReference type="NCBI Taxonomy" id="2665495"/>
    <lineage>
        <taxon>Bacteria</taxon>
        <taxon>Pseudomonadati</taxon>
        <taxon>Pseudomonadota</taxon>
        <taxon>Alphaproteobacteria</taxon>
        <taxon>Caulobacterales</taxon>
        <taxon>Caulobacteraceae</taxon>
        <taxon>Phenylobacterium</taxon>
    </lineage>
</organism>
<dbReference type="InterPro" id="IPR003313">
    <property type="entry name" value="AraC-bd"/>
</dbReference>
<dbReference type="InterPro" id="IPR018062">
    <property type="entry name" value="HTH_AraC-typ_CS"/>
</dbReference>
<dbReference type="SUPFAM" id="SSF46689">
    <property type="entry name" value="Homeodomain-like"/>
    <property type="match status" value="1"/>
</dbReference>
<dbReference type="Proteomes" id="UP001597237">
    <property type="component" value="Unassembled WGS sequence"/>
</dbReference>
<dbReference type="Pfam" id="PF02311">
    <property type="entry name" value="AraC_binding"/>
    <property type="match status" value="1"/>
</dbReference>
<dbReference type="RefSeq" id="WP_377282933.1">
    <property type="nucleotide sequence ID" value="NZ_JBHRSI010000008.1"/>
</dbReference>
<proteinExistence type="predicted"/>
<reference evidence="7" key="1">
    <citation type="journal article" date="2019" name="Int. J. Syst. Evol. Microbiol.">
        <title>The Global Catalogue of Microorganisms (GCM) 10K type strain sequencing project: providing services to taxonomists for standard genome sequencing and annotation.</title>
        <authorList>
            <consortium name="The Broad Institute Genomics Platform"/>
            <consortium name="The Broad Institute Genome Sequencing Center for Infectious Disease"/>
            <person name="Wu L."/>
            <person name="Ma J."/>
        </authorList>
    </citation>
    <scope>NUCLEOTIDE SEQUENCE [LARGE SCALE GENOMIC DNA]</scope>
    <source>
        <strain evidence="7">DFY28</strain>
    </source>
</reference>
<name>A0ABW4N5E1_9CAUL</name>
<evidence type="ECO:0000256" key="1">
    <source>
        <dbReference type="ARBA" id="ARBA00023015"/>
    </source>
</evidence>
<evidence type="ECO:0000256" key="4">
    <source>
        <dbReference type="ARBA" id="ARBA00023163"/>
    </source>
</evidence>
<dbReference type="InterPro" id="IPR014710">
    <property type="entry name" value="RmlC-like_jellyroll"/>
</dbReference>
<protein>
    <submittedName>
        <fullName evidence="6">Helix-turn-helix domain-containing protein</fullName>
    </submittedName>
</protein>
<evidence type="ECO:0000313" key="6">
    <source>
        <dbReference type="EMBL" id="MFD1783875.1"/>
    </source>
</evidence>
<keyword evidence="4" id="KW-0804">Transcription</keyword>
<comment type="caution">
    <text evidence="6">The sequence shown here is derived from an EMBL/GenBank/DDBJ whole genome shotgun (WGS) entry which is preliminary data.</text>
</comment>
<keyword evidence="1" id="KW-0805">Transcription regulation</keyword>
<dbReference type="Gene3D" id="1.10.10.60">
    <property type="entry name" value="Homeodomain-like"/>
    <property type="match status" value="1"/>
</dbReference>
<evidence type="ECO:0000256" key="2">
    <source>
        <dbReference type="ARBA" id="ARBA00023125"/>
    </source>
</evidence>
<dbReference type="InterPro" id="IPR009057">
    <property type="entry name" value="Homeodomain-like_sf"/>
</dbReference>
<dbReference type="PANTHER" id="PTHR11019">
    <property type="entry name" value="HTH-TYPE TRANSCRIPTIONAL REGULATOR NIMR"/>
    <property type="match status" value="1"/>
</dbReference>
<dbReference type="InterPro" id="IPR011051">
    <property type="entry name" value="RmlC_Cupin_sf"/>
</dbReference>
<dbReference type="PROSITE" id="PS01124">
    <property type="entry name" value="HTH_ARAC_FAMILY_2"/>
    <property type="match status" value="1"/>
</dbReference>
<evidence type="ECO:0000313" key="7">
    <source>
        <dbReference type="Proteomes" id="UP001597237"/>
    </source>
</evidence>
<dbReference type="PROSITE" id="PS00041">
    <property type="entry name" value="HTH_ARAC_FAMILY_1"/>
    <property type="match status" value="1"/>
</dbReference>
<keyword evidence="3" id="KW-0010">Activator</keyword>
<dbReference type="PRINTS" id="PR00032">
    <property type="entry name" value="HTHARAC"/>
</dbReference>
<dbReference type="Gene3D" id="2.60.120.10">
    <property type="entry name" value="Jelly Rolls"/>
    <property type="match status" value="1"/>
</dbReference>
<dbReference type="Pfam" id="PF12833">
    <property type="entry name" value="HTH_18"/>
    <property type="match status" value="1"/>
</dbReference>
<dbReference type="EMBL" id="JBHUEY010000001">
    <property type="protein sequence ID" value="MFD1783875.1"/>
    <property type="molecule type" value="Genomic_DNA"/>
</dbReference>
<accession>A0ABW4N5E1</accession>
<dbReference type="InterPro" id="IPR018060">
    <property type="entry name" value="HTH_AraC"/>
</dbReference>
<keyword evidence="7" id="KW-1185">Reference proteome</keyword>
<dbReference type="CDD" id="cd06124">
    <property type="entry name" value="cupin_NimR-like_N"/>
    <property type="match status" value="1"/>
</dbReference>
<keyword evidence="2" id="KW-0238">DNA-binding</keyword>
<evidence type="ECO:0000256" key="3">
    <source>
        <dbReference type="ARBA" id="ARBA00023159"/>
    </source>
</evidence>
<evidence type="ECO:0000259" key="5">
    <source>
        <dbReference type="PROSITE" id="PS01124"/>
    </source>
</evidence>
<sequence>MSQARQSESHSVRSLAVTYRDGERIDRHSHSLAQLIYAASGTMRVSTDEAAWLVPPTRAIWVPPRVPHEIHMRGQTAMRTLYVSPQAAAALPHECRALEVSPLLRELVLHIVGGMLRTDVAEDARLCGVFLDLLAKSETTPLGLPLPKDPRARRLAEALFADPASPASLADLARNAAASVRTLQRLFAAETGLSIEAWRTRARLQQGLVQLTAGASVTAAALDAGYASPSAFIAAFKAAFGVTPARYRAGGDR</sequence>